<dbReference type="OrthoDB" id="10010129at2759"/>
<proteinExistence type="predicted"/>
<dbReference type="EMBL" id="CAJQZP010000692">
    <property type="protein sequence ID" value="CAG4976861.1"/>
    <property type="molecule type" value="Genomic_DNA"/>
</dbReference>
<dbReference type="Proteomes" id="UP000691718">
    <property type="component" value="Unassembled WGS sequence"/>
</dbReference>
<evidence type="ECO:0000313" key="1">
    <source>
        <dbReference type="EMBL" id="CAG4976861.1"/>
    </source>
</evidence>
<name>A0A8S3WR75_PARAO</name>
<sequence length="225" mass="25409">MGSSYYSDYGSGSTSETFSLWGSQETWLPLQNRMQEAGKMKEKSASFSDVTAKRSIDDVLQEFRMNGSDSPYDPDEDAMNKRTGLMGLGPASVYLRQKSWPAPERSPVINLPQPLPSPAPCNDTMSSTSSSTLNVEQTEMLTPEQLRVLKREKSAAMMRSIRTASGRRRAKKLAPSNNATEYYVRFGEKPPSVIRDVNVYNKYEHPPLDPNWAALEKRLMFEKFF</sequence>
<organism evidence="1 2">
    <name type="scientific">Parnassius apollo</name>
    <name type="common">Apollo butterfly</name>
    <name type="synonym">Papilio apollo</name>
    <dbReference type="NCBI Taxonomy" id="110799"/>
    <lineage>
        <taxon>Eukaryota</taxon>
        <taxon>Metazoa</taxon>
        <taxon>Ecdysozoa</taxon>
        <taxon>Arthropoda</taxon>
        <taxon>Hexapoda</taxon>
        <taxon>Insecta</taxon>
        <taxon>Pterygota</taxon>
        <taxon>Neoptera</taxon>
        <taxon>Endopterygota</taxon>
        <taxon>Lepidoptera</taxon>
        <taxon>Glossata</taxon>
        <taxon>Ditrysia</taxon>
        <taxon>Papilionoidea</taxon>
        <taxon>Papilionidae</taxon>
        <taxon>Parnassiinae</taxon>
        <taxon>Parnassini</taxon>
        <taxon>Parnassius</taxon>
        <taxon>Parnassius</taxon>
    </lineage>
</organism>
<keyword evidence="2" id="KW-1185">Reference proteome</keyword>
<comment type="caution">
    <text evidence="1">The sequence shown here is derived from an EMBL/GenBank/DDBJ whole genome shotgun (WGS) entry which is preliminary data.</text>
</comment>
<dbReference type="AlphaFoldDB" id="A0A8S3WR75"/>
<accession>A0A8S3WR75</accession>
<protein>
    <submittedName>
        <fullName evidence="1">(apollo) hypothetical protein</fullName>
    </submittedName>
</protein>
<gene>
    <name evidence="1" type="ORF">PAPOLLO_LOCUS9316</name>
</gene>
<evidence type="ECO:0000313" key="2">
    <source>
        <dbReference type="Proteomes" id="UP000691718"/>
    </source>
</evidence>
<reference evidence="1" key="1">
    <citation type="submission" date="2021-04" db="EMBL/GenBank/DDBJ databases">
        <authorList>
            <person name="Tunstrom K."/>
        </authorList>
    </citation>
    <scope>NUCLEOTIDE SEQUENCE</scope>
</reference>